<dbReference type="AlphaFoldDB" id="A0A919W986"/>
<sequence>MKSRAGRRTILGLMRRLAARLCWGWNPLRRREDRIEGWLNVVLLLLLAVVGSSLAGHAARTSYREQARVSAWERQHRFEVWAVLLSAPSPAAAARWKAPDGTPRTGALIVGPEMQTGAWVTIWVDEKGTVAAPPTRRSPVTAAVEMAVAVVLALALGLLAIRFLGRFLLDRRRMRDWQREWLEVGPRWSRYR</sequence>
<accession>A0A919W986</accession>
<organism evidence="2 3">
    <name type="scientific">Paractinoplanes toevensis</name>
    <dbReference type="NCBI Taxonomy" id="571911"/>
    <lineage>
        <taxon>Bacteria</taxon>
        <taxon>Bacillati</taxon>
        <taxon>Actinomycetota</taxon>
        <taxon>Actinomycetes</taxon>
        <taxon>Micromonosporales</taxon>
        <taxon>Micromonosporaceae</taxon>
        <taxon>Paractinoplanes</taxon>
    </lineage>
</organism>
<dbReference type="InterPro" id="IPR039708">
    <property type="entry name" value="MT1774/Rv1733c-like"/>
</dbReference>
<name>A0A919W986_9ACTN</name>
<feature type="transmembrane region" description="Helical" evidence="1">
    <location>
        <begin position="38"/>
        <end position="59"/>
    </location>
</feature>
<keyword evidence="3" id="KW-1185">Reference proteome</keyword>
<dbReference type="EMBL" id="BOQN01000102">
    <property type="protein sequence ID" value="GIM95951.1"/>
    <property type="molecule type" value="Genomic_DNA"/>
</dbReference>
<keyword evidence="1" id="KW-1133">Transmembrane helix</keyword>
<keyword evidence="1" id="KW-0472">Membrane</keyword>
<reference evidence="2 3" key="1">
    <citation type="submission" date="2021-03" db="EMBL/GenBank/DDBJ databases">
        <title>Whole genome shotgun sequence of Actinoplanes toevensis NBRC 105298.</title>
        <authorList>
            <person name="Komaki H."/>
            <person name="Tamura T."/>
        </authorList>
    </citation>
    <scope>NUCLEOTIDE SEQUENCE [LARGE SCALE GENOMIC DNA]</scope>
    <source>
        <strain evidence="2 3">NBRC 105298</strain>
    </source>
</reference>
<gene>
    <name evidence="2" type="ORF">Ato02nite_077440</name>
</gene>
<comment type="caution">
    <text evidence="2">The sequence shown here is derived from an EMBL/GenBank/DDBJ whole genome shotgun (WGS) entry which is preliminary data.</text>
</comment>
<dbReference type="PANTHER" id="PTHR42305:SF1">
    <property type="entry name" value="MEMBRANE PROTEIN RV1733C-RELATED"/>
    <property type="match status" value="1"/>
</dbReference>
<evidence type="ECO:0000313" key="3">
    <source>
        <dbReference type="Proteomes" id="UP000677082"/>
    </source>
</evidence>
<dbReference type="PANTHER" id="PTHR42305">
    <property type="entry name" value="MEMBRANE PROTEIN RV1733C-RELATED"/>
    <property type="match status" value="1"/>
</dbReference>
<evidence type="ECO:0000256" key="1">
    <source>
        <dbReference type="SAM" id="Phobius"/>
    </source>
</evidence>
<keyword evidence="1" id="KW-0812">Transmembrane</keyword>
<feature type="transmembrane region" description="Helical" evidence="1">
    <location>
        <begin position="146"/>
        <end position="169"/>
    </location>
</feature>
<protein>
    <recommendedName>
        <fullName evidence="4">Transmembrane protein</fullName>
    </recommendedName>
</protein>
<evidence type="ECO:0008006" key="4">
    <source>
        <dbReference type="Google" id="ProtNLM"/>
    </source>
</evidence>
<proteinExistence type="predicted"/>
<evidence type="ECO:0000313" key="2">
    <source>
        <dbReference type="EMBL" id="GIM95951.1"/>
    </source>
</evidence>
<dbReference type="Proteomes" id="UP000677082">
    <property type="component" value="Unassembled WGS sequence"/>
</dbReference>